<dbReference type="Gene3D" id="3.40.50.300">
    <property type="entry name" value="P-loop containing nucleotide triphosphate hydrolases"/>
    <property type="match status" value="1"/>
</dbReference>
<feature type="domain" description="Guanine nucleotide-binding protein-like 3 N-terminal" evidence="6">
    <location>
        <begin position="15"/>
        <end position="88"/>
    </location>
</feature>
<keyword evidence="7" id="KW-1185">Reference proteome</keyword>
<evidence type="ECO:0000313" key="8">
    <source>
        <dbReference type="WBParaSite" id="Gr19_v10_g876.t1"/>
    </source>
</evidence>
<feature type="region of interest" description="Disordered" evidence="5">
    <location>
        <begin position="16"/>
        <end position="59"/>
    </location>
</feature>
<dbReference type="PANTHER" id="PTHR11089">
    <property type="entry name" value="GTP-BINDING PROTEIN-RELATED"/>
    <property type="match status" value="1"/>
</dbReference>
<dbReference type="WBParaSite" id="Gr19_v10_g876.t1">
    <property type="protein sequence ID" value="Gr19_v10_g876.t1"/>
    <property type="gene ID" value="Gr19_v10_g876"/>
</dbReference>
<comment type="subcellular location">
    <subcellularLocation>
        <location evidence="1">Nucleus</location>
    </subcellularLocation>
</comment>
<reference evidence="8" key="1">
    <citation type="submission" date="2022-11" db="UniProtKB">
        <authorList>
            <consortium name="WormBaseParasite"/>
        </authorList>
    </citation>
    <scope>IDENTIFICATION</scope>
</reference>
<evidence type="ECO:0000256" key="1">
    <source>
        <dbReference type="ARBA" id="ARBA00004123"/>
    </source>
</evidence>
<organism evidence="7 8">
    <name type="scientific">Globodera rostochiensis</name>
    <name type="common">Golden nematode worm</name>
    <name type="synonym">Heterodera rostochiensis</name>
    <dbReference type="NCBI Taxonomy" id="31243"/>
    <lineage>
        <taxon>Eukaryota</taxon>
        <taxon>Metazoa</taxon>
        <taxon>Ecdysozoa</taxon>
        <taxon>Nematoda</taxon>
        <taxon>Chromadorea</taxon>
        <taxon>Rhabditida</taxon>
        <taxon>Tylenchina</taxon>
        <taxon>Tylenchomorpha</taxon>
        <taxon>Tylenchoidea</taxon>
        <taxon>Heteroderidae</taxon>
        <taxon>Heteroderinae</taxon>
        <taxon>Globodera</taxon>
    </lineage>
</organism>
<feature type="compositionally biased region" description="Polar residues" evidence="5">
    <location>
        <begin position="251"/>
        <end position="260"/>
    </location>
</feature>
<protein>
    <submittedName>
        <fullName evidence="8">Guanine nucleotide-binding protein-like 3 N-terminal domain-containing protein</fullName>
    </submittedName>
</protein>
<dbReference type="PANTHER" id="PTHR11089:SF30">
    <property type="entry name" value="GUANINE NUCLEOTIDE-BINDING PROTEIN-LIKE 3 HOMOLOG"/>
    <property type="match status" value="1"/>
</dbReference>
<evidence type="ECO:0000256" key="3">
    <source>
        <dbReference type="ARBA" id="ARBA00023134"/>
    </source>
</evidence>
<evidence type="ECO:0000313" key="7">
    <source>
        <dbReference type="Proteomes" id="UP000887572"/>
    </source>
</evidence>
<name>A0A914I9K2_GLORO</name>
<feature type="compositionally biased region" description="Basic and acidic residues" evidence="5">
    <location>
        <begin position="262"/>
        <end position="273"/>
    </location>
</feature>
<feature type="region of interest" description="Disordered" evidence="5">
    <location>
        <begin position="73"/>
        <end position="104"/>
    </location>
</feature>
<dbReference type="InterPro" id="IPR014813">
    <property type="entry name" value="Gnl3_N_dom"/>
</dbReference>
<dbReference type="Proteomes" id="UP000887572">
    <property type="component" value="Unplaced"/>
</dbReference>
<feature type="compositionally biased region" description="Basic residues" evidence="5">
    <location>
        <begin position="16"/>
        <end position="34"/>
    </location>
</feature>
<evidence type="ECO:0000256" key="5">
    <source>
        <dbReference type="SAM" id="MobiDB-lite"/>
    </source>
</evidence>
<proteinExistence type="predicted"/>
<feature type="compositionally biased region" description="Basic and acidic residues" evidence="5">
    <location>
        <begin position="35"/>
        <end position="47"/>
    </location>
</feature>
<keyword evidence="4" id="KW-0539">Nucleus</keyword>
<dbReference type="Pfam" id="PF08701">
    <property type="entry name" value="GN3L_Grn1"/>
    <property type="match status" value="1"/>
</dbReference>
<dbReference type="GO" id="GO:0005525">
    <property type="term" value="F:GTP binding"/>
    <property type="evidence" value="ECO:0007669"/>
    <property type="project" value="UniProtKB-KW"/>
</dbReference>
<evidence type="ECO:0000259" key="6">
    <source>
        <dbReference type="Pfam" id="PF08701"/>
    </source>
</evidence>
<keyword evidence="3" id="KW-0342">GTP-binding</keyword>
<dbReference type="AlphaFoldDB" id="A0A914I9K2"/>
<accession>A0A914I9K2</accession>
<evidence type="ECO:0000256" key="2">
    <source>
        <dbReference type="ARBA" id="ARBA00022741"/>
    </source>
</evidence>
<dbReference type="InterPro" id="IPR050755">
    <property type="entry name" value="TRAFAC_YlqF/YawG_RiboMat"/>
</dbReference>
<evidence type="ECO:0000256" key="4">
    <source>
        <dbReference type="ARBA" id="ARBA00023242"/>
    </source>
</evidence>
<dbReference type="InterPro" id="IPR027417">
    <property type="entry name" value="P-loop_NTPase"/>
</dbReference>
<feature type="region of interest" description="Disordered" evidence="5">
    <location>
        <begin position="250"/>
        <end position="273"/>
    </location>
</feature>
<sequence>MAKYCLKKPSKRLTCKKKFKIQRKVREHSRKLRKLSKESERKKKSDKPVSVPNKCPFKEELLMEAEQKRAELKTLETERKARQKSAKTNGKKVQQTKRKAKTDDASIEALAKRANNDEDDYNANRVLAEMLPEKTNNADADMLDARDPFGSRSDQIEKLVIESGKRLMLLLNKIDLVPRENLLKWLAHLRQQLPTIAFKASTQEQNQKLVGFSKCGQIQCDQQFEAAEVLPDGCLAGVDEVFDASDPFGSRSDTFNSLPPSSDKESAKPRLFL</sequence>
<dbReference type="SUPFAM" id="SSF52540">
    <property type="entry name" value="P-loop containing nucleoside triphosphate hydrolases"/>
    <property type="match status" value="1"/>
</dbReference>
<keyword evidence="2" id="KW-0547">Nucleotide-binding</keyword>
<dbReference type="GO" id="GO:0005730">
    <property type="term" value="C:nucleolus"/>
    <property type="evidence" value="ECO:0007669"/>
    <property type="project" value="TreeGrafter"/>
</dbReference>